<protein>
    <recommendedName>
        <fullName evidence="9">Ultraviolet-B-repressible protein</fullName>
    </recommendedName>
</protein>
<dbReference type="AlphaFoldDB" id="A0ABD3EMV2"/>
<name>A0ABD3EMV2_9LAMI</name>
<evidence type="ECO:0008006" key="9">
    <source>
        <dbReference type="Google" id="ProtNLM"/>
    </source>
</evidence>
<dbReference type="Pfam" id="PF06596">
    <property type="entry name" value="PsbX"/>
    <property type="match status" value="1"/>
</dbReference>
<evidence type="ECO:0000313" key="7">
    <source>
        <dbReference type="EMBL" id="KAL3655763.1"/>
    </source>
</evidence>
<keyword evidence="4 6" id="KW-0472">Membrane</keyword>
<keyword evidence="3 6" id="KW-1133">Transmembrane helix</keyword>
<dbReference type="GO" id="GO:0015979">
    <property type="term" value="P:photosynthesis"/>
    <property type="evidence" value="ECO:0007669"/>
    <property type="project" value="UniProtKB-KW"/>
</dbReference>
<comment type="caution">
    <text evidence="7">The sequence shown here is derived from an EMBL/GenBank/DDBJ whole genome shotgun (WGS) entry which is preliminary data.</text>
</comment>
<dbReference type="PANTHER" id="PTHR34455">
    <property type="entry name" value="OS07G0673550 PROTEIN"/>
    <property type="match status" value="1"/>
</dbReference>
<evidence type="ECO:0000256" key="4">
    <source>
        <dbReference type="ARBA" id="ARBA00023136"/>
    </source>
</evidence>
<dbReference type="Proteomes" id="UP001632038">
    <property type="component" value="Unassembled WGS sequence"/>
</dbReference>
<evidence type="ECO:0000256" key="2">
    <source>
        <dbReference type="ARBA" id="ARBA00022692"/>
    </source>
</evidence>
<proteinExistence type="predicted"/>
<keyword evidence="5" id="KW-0604">Photosystem II</keyword>
<feature type="transmembrane region" description="Helical" evidence="6">
    <location>
        <begin position="85"/>
        <end position="109"/>
    </location>
</feature>
<evidence type="ECO:0000256" key="3">
    <source>
        <dbReference type="ARBA" id="ARBA00022989"/>
    </source>
</evidence>
<keyword evidence="8" id="KW-1185">Reference proteome</keyword>
<evidence type="ECO:0000256" key="1">
    <source>
        <dbReference type="ARBA" id="ARBA00022531"/>
    </source>
</evidence>
<keyword evidence="1" id="KW-0602">Photosynthesis</keyword>
<evidence type="ECO:0000256" key="5">
    <source>
        <dbReference type="ARBA" id="ARBA00023276"/>
    </source>
</evidence>
<evidence type="ECO:0000313" key="8">
    <source>
        <dbReference type="Proteomes" id="UP001632038"/>
    </source>
</evidence>
<gene>
    <name evidence="7" type="ORF">CASFOL_000159</name>
</gene>
<dbReference type="InterPro" id="IPR009518">
    <property type="entry name" value="PSII_PsbX"/>
</dbReference>
<dbReference type="Gene3D" id="1.20.5.510">
    <property type="entry name" value="Single helix bin"/>
    <property type="match status" value="1"/>
</dbReference>
<reference evidence="8" key="1">
    <citation type="journal article" date="2024" name="IScience">
        <title>Strigolactones Initiate the Formation of Haustorium-like Structures in Castilleja.</title>
        <authorList>
            <person name="Buerger M."/>
            <person name="Peterson D."/>
            <person name="Chory J."/>
        </authorList>
    </citation>
    <scope>NUCLEOTIDE SEQUENCE [LARGE SCALE GENOMIC DNA]</scope>
</reference>
<sequence length="115" mass="11792">MASVSMAVSSAVASSKNRPTSDAFFNPLPLNKIMPVKVTSSKSKLRVEASLKERAVAQVTAVAASLVVPEMAQAADSMTPSLKNFLFSIGAGGIVLAAIAAAVVGVSNFDPVKRT</sequence>
<dbReference type="EMBL" id="JAVIJP010000001">
    <property type="protein sequence ID" value="KAL3655763.1"/>
    <property type="molecule type" value="Genomic_DNA"/>
</dbReference>
<organism evidence="7 8">
    <name type="scientific">Castilleja foliolosa</name>
    <dbReference type="NCBI Taxonomy" id="1961234"/>
    <lineage>
        <taxon>Eukaryota</taxon>
        <taxon>Viridiplantae</taxon>
        <taxon>Streptophyta</taxon>
        <taxon>Embryophyta</taxon>
        <taxon>Tracheophyta</taxon>
        <taxon>Spermatophyta</taxon>
        <taxon>Magnoliopsida</taxon>
        <taxon>eudicotyledons</taxon>
        <taxon>Gunneridae</taxon>
        <taxon>Pentapetalae</taxon>
        <taxon>asterids</taxon>
        <taxon>lamiids</taxon>
        <taxon>Lamiales</taxon>
        <taxon>Orobanchaceae</taxon>
        <taxon>Pedicularideae</taxon>
        <taxon>Castillejinae</taxon>
        <taxon>Castilleja</taxon>
    </lineage>
</organism>
<accession>A0ABD3EMV2</accession>
<dbReference type="GO" id="GO:0009523">
    <property type="term" value="C:photosystem II"/>
    <property type="evidence" value="ECO:0007669"/>
    <property type="project" value="UniProtKB-KW"/>
</dbReference>
<evidence type="ECO:0000256" key="6">
    <source>
        <dbReference type="SAM" id="Phobius"/>
    </source>
</evidence>
<keyword evidence="2 6" id="KW-0812">Transmembrane</keyword>
<dbReference type="PANTHER" id="PTHR34455:SF1">
    <property type="entry name" value="OS07G0673550 PROTEIN"/>
    <property type="match status" value="1"/>
</dbReference>